<sequence>MNYHPIYVISLKRDEERRLNLQKQFSRYDEFKIIDAVDAKNFSASEYYKAMIDCLLKSCDEKYKFKIPPLVATPGELACTMSHIKVYEDFLQSGAEFTLILEDDVIGDDSLIEKAFLLCQDISSDSILICGVQDGLSSRFRAFGKKIKPDLYLVSPYSYASIYRTAAYILTKTSAKALLEFYKDGLYGADKWEAILRNSELKMYFSDIFSHPDELGNSGLEEQRKQKEKINSLFKKCSKNLSYKISRSYEKHLTKNEKIFTK</sequence>
<dbReference type="CDD" id="cd06532">
    <property type="entry name" value="Glyco_transf_25"/>
    <property type="match status" value="1"/>
</dbReference>
<dbReference type="RefSeq" id="WP_087582792.1">
    <property type="nucleotide sequence ID" value="NZ_NDYN01000002.1"/>
</dbReference>
<dbReference type="Pfam" id="PF01755">
    <property type="entry name" value="Glyco_transf_25"/>
    <property type="match status" value="1"/>
</dbReference>
<dbReference type="GO" id="GO:0016740">
    <property type="term" value="F:transferase activity"/>
    <property type="evidence" value="ECO:0007669"/>
    <property type="project" value="UniProtKB-KW"/>
</dbReference>
<keyword evidence="2" id="KW-0808">Transferase</keyword>
<evidence type="ECO:0000313" key="2">
    <source>
        <dbReference type="EMBL" id="OUT08508.1"/>
    </source>
</evidence>
<comment type="caution">
    <text evidence="2">The sequence shown here is derived from an EMBL/GenBank/DDBJ whole genome shotgun (WGS) entry which is preliminary data.</text>
</comment>
<proteinExistence type="predicted"/>
<accession>A0A1Y5MIV8</accession>
<feature type="domain" description="Glycosyl transferase family 25" evidence="1">
    <location>
        <begin position="4"/>
        <end position="184"/>
    </location>
</feature>
<name>A0A1Y5MIV8_9BACT</name>
<dbReference type="EMBL" id="NDYN01000002">
    <property type="protein sequence ID" value="OUT08508.1"/>
    <property type="molecule type" value="Genomic_DNA"/>
</dbReference>
<organism evidence="2 3">
    <name type="scientific">Campylobacter concisus</name>
    <dbReference type="NCBI Taxonomy" id="199"/>
    <lineage>
        <taxon>Bacteria</taxon>
        <taxon>Pseudomonadati</taxon>
        <taxon>Campylobacterota</taxon>
        <taxon>Epsilonproteobacteria</taxon>
        <taxon>Campylobacterales</taxon>
        <taxon>Campylobacteraceae</taxon>
        <taxon>Campylobacter</taxon>
    </lineage>
</organism>
<protein>
    <submittedName>
        <fullName evidence="2">Glycosyltransferase</fullName>
    </submittedName>
</protein>
<dbReference type="AlphaFoldDB" id="A0A1Y5MIV8"/>
<gene>
    <name evidence="2" type="ORF">B9N65_03305</name>
</gene>
<dbReference type="InterPro" id="IPR002654">
    <property type="entry name" value="Glyco_trans_25"/>
</dbReference>
<reference evidence="2 3" key="1">
    <citation type="submission" date="2017-04" db="EMBL/GenBank/DDBJ databases">
        <title>Complete genome of Campylobacter concisus ATCC 33237T and draft genomes for an additional eight well characterized C. concisus strains.</title>
        <authorList>
            <person name="Cornelius A.J."/>
            <person name="Miller W.G."/>
            <person name="Lastovica A.J."/>
            <person name="On S.L."/>
            <person name="French N.P."/>
            <person name="Vandenberg O."/>
            <person name="Biggs P.J."/>
        </authorList>
    </citation>
    <scope>NUCLEOTIDE SEQUENCE [LARGE SCALE GENOMIC DNA]</scope>
    <source>
        <strain evidence="2 3">CCUG 19995</strain>
    </source>
</reference>
<evidence type="ECO:0000313" key="3">
    <source>
        <dbReference type="Proteomes" id="UP000196317"/>
    </source>
</evidence>
<dbReference type="Proteomes" id="UP000196317">
    <property type="component" value="Unassembled WGS sequence"/>
</dbReference>
<evidence type="ECO:0000259" key="1">
    <source>
        <dbReference type="Pfam" id="PF01755"/>
    </source>
</evidence>